<dbReference type="GO" id="GO:0015020">
    <property type="term" value="F:glucuronosyltransferase activity"/>
    <property type="evidence" value="ECO:0007669"/>
    <property type="project" value="UniProtKB-EC"/>
</dbReference>
<gene>
    <name evidence="6" type="ORF">LSH36_1055g00102</name>
</gene>
<keyword evidence="5" id="KW-0732">Signal</keyword>
<dbReference type="EMBL" id="JAODUP010001055">
    <property type="protein sequence ID" value="KAK2141701.1"/>
    <property type="molecule type" value="Genomic_DNA"/>
</dbReference>
<comment type="caution">
    <text evidence="6">The sequence shown here is derived from an EMBL/GenBank/DDBJ whole genome shotgun (WGS) entry which is preliminary data.</text>
</comment>
<dbReference type="GO" id="GO:0016020">
    <property type="term" value="C:membrane"/>
    <property type="evidence" value="ECO:0007669"/>
    <property type="project" value="UniProtKB-SubCell"/>
</dbReference>
<comment type="catalytic activity">
    <reaction evidence="5">
        <text>glucuronate acceptor + UDP-alpha-D-glucuronate = acceptor beta-D-glucuronoside + UDP + H(+)</text>
        <dbReference type="Rhea" id="RHEA:21032"/>
        <dbReference type="ChEBI" id="CHEBI:15378"/>
        <dbReference type="ChEBI" id="CHEBI:58052"/>
        <dbReference type="ChEBI" id="CHEBI:58223"/>
        <dbReference type="ChEBI" id="CHEBI:132367"/>
        <dbReference type="ChEBI" id="CHEBI:132368"/>
        <dbReference type="EC" id="2.4.1.17"/>
    </reaction>
</comment>
<dbReference type="Pfam" id="PF00201">
    <property type="entry name" value="UDPGT"/>
    <property type="match status" value="1"/>
</dbReference>
<dbReference type="EC" id="2.4.1.17" evidence="5"/>
<evidence type="ECO:0000256" key="4">
    <source>
        <dbReference type="RuleBase" id="RU003718"/>
    </source>
</evidence>
<keyword evidence="3 4" id="KW-0808">Transferase</keyword>
<dbReference type="PROSITE" id="PS00375">
    <property type="entry name" value="UDPGT"/>
    <property type="match status" value="1"/>
</dbReference>
<dbReference type="FunFam" id="3.40.50.2000:FF:000021">
    <property type="entry name" value="UDP-glucuronosyltransferase"/>
    <property type="match status" value="1"/>
</dbReference>
<protein>
    <recommendedName>
        <fullName evidence="5">UDP-glucuronosyltransferase</fullName>
        <ecNumber evidence="5">2.4.1.17</ecNumber>
    </recommendedName>
</protein>
<feature type="chain" id="PRO_5041769441" description="UDP-glucuronosyltransferase" evidence="5">
    <location>
        <begin position="20"/>
        <end position="510"/>
    </location>
</feature>
<dbReference type="InterPro" id="IPR050271">
    <property type="entry name" value="UDP-glycosyltransferase"/>
</dbReference>
<evidence type="ECO:0000256" key="1">
    <source>
        <dbReference type="ARBA" id="ARBA00009995"/>
    </source>
</evidence>
<dbReference type="CDD" id="cd03784">
    <property type="entry name" value="GT1_Gtf-like"/>
    <property type="match status" value="1"/>
</dbReference>
<dbReference type="AlphaFoldDB" id="A0AAD9MS06"/>
<reference evidence="6" key="1">
    <citation type="journal article" date="2023" name="Mol. Biol. Evol.">
        <title>Third-Generation Sequencing Reveals the Adaptive Role of the Epigenome in Three Deep-Sea Polychaetes.</title>
        <authorList>
            <person name="Perez M."/>
            <person name="Aroh O."/>
            <person name="Sun Y."/>
            <person name="Lan Y."/>
            <person name="Juniper S.K."/>
            <person name="Young C.R."/>
            <person name="Angers B."/>
            <person name="Qian P.Y."/>
        </authorList>
    </citation>
    <scope>NUCLEOTIDE SEQUENCE</scope>
    <source>
        <strain evidence="6">P08H-3</strain>
    </source>
</reference>
<comment type="subcellular location">
    <subcellularLocation>
        <location evidence="5">Membrane</location>
        <topology evidence="5">Single-pass membrane protein</topology>
    </subcellularLocation>
</comment>
<keyword evidence="5" id="KW-0472">Membrane</keyword>
<sequence>MGTLVHIGIIMFCCGLSRSARVLVFPLSHMSHIIYHAKIAQLLAEEGHTVDIILPTYTKIPELITETNIRILSYEVNSTLADLHKKVLSKVLIDYVMSRTSFERFVNFMKIFMERDPSWDEMKPNLLNDEYVRAQLETTHYDVAVVDKMALKAYTALNFSTKFPVILFGTLIYEWVIGVPSLPSFVPIFISTFDDKMSFLQRFLNTVAYTINYILLTVVLPDPPISVSKFPQLCSMYFVLDDVAVSYPRPTTPNIIFVGDAIPSPSKPLLPNIARFVESAERGVILVSFGTYISNLPYDLASKFCSAFERIPQKVIWKITNQTICGYPTDKVLALDWIPQNDLLGHPNVKLFISHCGKNSLLESIYHATPILAFPTAIDQPYNAQLVESRGLGHQMRLGEFSADDLASNITGILENRTILSKVQGASLLMRNKTDTPSKRISYWIEHMAAYGDTYLRSNAMDLNVLQFYCLDVLLAIMAIVALVITINVYLLKTLFRCFGSVSIRKMKVA</sequence>
<name>A0AAD9MS06_9ANNE</name>
<proteinExistence type="inferred from homology"/>
<keyword evidence="2 4" id="KW-0328">Glycosyltransferase</keyword>
<evidence type="ECO:0000256" key="3">
    <source>
        <dbReference type="ARBA" id="ARBA00022679"/>
    </source>
</evidence>
<dbReference type="Proteomes" id="UP001208570">
    <property type="component" value="Unassembled WGS sequence"/>
</dbReference>
<keyword evidence="5" id="KW-1133">Transmembrane helix</keyword>
<evidence type="ECO:0000313" key="6">
    <source>
        <dbReference type="EMBL" id="KAK2141701.1"/>
    </source>
</evidence>
<dbReference type="Gene3D" id="3.40.50.2000">
    <property type="entry name" value="Glycogen Phosphorylase B"/>
    <property type="match status" value="1"/>
</dbReference>
<dbReference type="PANTHER" id="PTHR48043">
    <property type="entry name" value="EG:EG0003.4 PROTEIN-RELATED"/>
    <property type="match status" value="1"/>
</dbReference>
<accession>A0AAD9MS06</accession>
<dbReference type="SUPFAM" id="SSF53756">
    <property type="entry name" value="UDP-Glycosyltransferase/glycogen phosphorylase"/>
    <property type="match status" value="1"/>
</dbReference>
<dbReference type="PANTHER" id="PTHR48043:SF145">
    <property type="entry name" value="FI06409P-RELATED"/>
    <property type="match status" value="1"/>
</dbReference>
<evidence type="ECO:0000313" key="7">
    <source>
        <dbReference type="Proteomes" id="UP001208570"/>
    </source>
</evidence>
<dbReference type="InterPro" id="IPR035595">
    <property type="entry name" value="UDP_glycos_trans_CS"/>
</dbReference>
<evidence type="ECO:0000256" key="2">
    <source>
        <dbReference type="ARBA" id="ARBA00022676"/>
    </source>
</evidence>
<feature type="transmembrane region" description="Helical" evidence="5">
    <location>
        <begin position="466"/>
        <end position="491"/>
    </location>
</feature>
<feature type="signal peptide" evidence="5">
    <location>
        <begin position="1"/>
        <end position="19"/>
    </location>
</feature>
<organism evidence="6 7">
    <name type="scientific">Paralvinella palmiformis</name>
    <dbReference type="NCBI Taxonomy" id="53620"/>
    <lineage>
        <taxon>Eukaryota</taxon>
        <taxon>Metazoa</taxon>
        <taxon>Spiralia</taxon>
        <taxon>Lophotrochozoa</taxon>
        <taxon>Annelida</taxon>
        <taxon>Polychaeta</taxon>
        <taxon>Sedentaria</taxon>
        <taxon>Canalipalpata</taxon>
        <taxon>Terebellida</taxon>
        <taxon>Terebelliformia</taxon>
        <taxon>Alvinellidae</taxon>
        <taxon>Paralvinella</taxon>
    </lineage>
</organism>
<evidence type="ECO:0000256" key="5">
    <source>
        <dbReference type="RuleBase" id="RU362059"/>
    </source>
</evidence>
<keyword evidence="7" id="KW-1185">Reference proteome</keyword>
<keyword evidence="5" id="KW-0812">Transmembrane</keyword>
<comment type="similarity">
    <text evidence="1 4">Belongs to the UDP-glycosyltransferase family.</text>
</comment>
<dbReference type="InterPro" id="IPR002213">
    <property type="entry name" value="UDP_glucos_trans"/>
</dbReference>